<dbReference type="Pfam" id="PF00037">
    <property type="entry name" value="Fer4"/>
    <property type="match status" value="1"/>
</dbReference>
<proteinExistence type="predicted"/>
<dbReference type="InterPro" id="IPR017900">
    <property type="entry name" value="4Fe4S_Fe_S_CS"/>
</dbReference>
<evidence type="ECO:0000259" key="5">
    <source>
        <dbReference type="PROSITE" id="PS51379"/>
    </source>
</evidence>
<evidence type="ECO:0000313" key="7">
    <source>
        <dbReference type="Proteomes" id="UP000029507"/>
    </source>
</evidence>
<protein>
    <submittedName>
        <fullName evidence="6">4Fe-4S ferredoxin</fullName>
    </submittedName>
</protein>
<keyword evidence="4" id="KW-0411">Iron-sulfur</keyword>
<evidence type="ECO:0000256" key="1">
    <source>
        <dbReference type="ARBA" id="ARBA00022485"/>
    </source>
</evidence>
<dbReference type="GO" id="GO:0051539">
    <property type="term" value="F:4 iron, 4 sulfur cluster binding"/>
    <property type="evidence" value="ECO:0007669"/>
    <property type="project" value="UniProtKB-KW"/>
</dbReference>
<dbReference type="RefSeq" id="WP_038696049.1">
    <property type="nucleotide sequence ID" value="NZ_CP009286.1"/>
</dbReference>
<feature type="domain" description="4Fe-4S ferredoxin-type" evidence="5">
    <location>
        <begin position="1"/>
        <end position="30"/>
    </location>
</feature>
<feature type="domain" description="4Fe-4S ferredoxin-type" evidence="5">
    <location>
        <begin position="31"/>
        <end position="60"/>
    </location>
</feature>
<accession>A0A089LXR8</accession>
<keyword evidence="7" id="KW-1185">Reference proteome</keyword>
<dbReference type="InterPro" id="IPR017896">
    <property type="entry name" value="4Fe4S_Fe-S-bd"/>
</dbReference>
<keyword evidence="2" id="KW-0479">Metal-binding</keyword>
<reference evidence="6 7" key="1">
    <citation type="submission" date="2014-08" db="EMBL/GenBank/DDBJ databases">
        <title>Comparative genomics of the Paenibacillus odorifer group.</title>
        <authorList>
            <person name="den Bakker H.C."/>
            <person name="Tsai Y.-C."/>
            <person name="Martin N."/>
            <person name="Korlach J."/>
            <person name="Wiedmann M."/>
        </authorList>
    </citation>
    <scope>NUCLEOTIDE SEQUENCE [LARGE SCALE GENOMIC DNA]</scope>
    <source>
        <strain evidence="6 7">DSM 14472</strain>
    </source>
</reference>
<dbReference type="SUPFAM" id="SSF54862">
    <property type="entry name" value="4Fe-4S ferredoxins"/>
    <property type="match status" value="1"/>
</dbReference>
<dbReference type="EMBL" id="CP009286">
    <property type="protein sequence ID" value="AIQ64058.1"/>
    <property type="molecule type" value="Genomic_DNA"/>
</dbReference>
<dbReference type="Gene3D" id="3.30.70.20">
    <property type="match status" value="1"/>
</dbReference>
<dbReference type="STRING" id="169760.PSTEL_14130"/>
<dbReference type="Proteomes" id="UP000029507">
    <property type="component" value="Chromosome"/>
</dbReference>
<evidence type="ECO:0000313" key="6">
    <source>
        <dbReference type="EMBL" id="AIQ64058.1"/>
    </source>
</evidence>
<dbReference type="OrthoDB" id="9804603at2"/>
<gene>
    <name evidence="6" type="ORF">PSTEL_14130</name>
</gene>
<organism evidence="6 7">
    <name type="scientific">Paenibacillus stellifer</name>
    <dbReference type="NCBI Taxonomy" id="169760"/>
    <lineage>
        <taxon>Bacteria</taxon>
        <taxon>Bacillati</taxon>
        <taxon>Bacillota</taxon>
        <taxon>Bacilli</taxon>
        <taxon>Bacillales</taxon>
        <taxon>Paenibacillaceae</taxon>
        <taxon>Paenibacillus</taxon>
    </lineage>
</organism>
<dbReference type="PANTHER" id="PTHR43687">
    <property type="entry name" value="ADENYLYLSULFATE REDUCTASE, BETA SUBUNIT"/>
    <property type="match status" value="1"/>
</dbReference>
<evidence type="ECO:0000256" key="4">
    <source>
        <dbReference type="ARBA" id="ARBA00023014"/>
    </source>
</evidence>
<dbReference type="PROSITE" id="PS00198">
    <property type="entry name" value="4FE4S_FER_1"/>
    <property type="match status" value="2"/>
</dbReference>
<dbReference type="PROSITE" id="PS51379">
    <property type="entry name" value="4FE4S_FER_2"/>
    <property type="match status" value="2"/>
</dbReference>
<sequence length="126" mass="13990">MIELVSSERCIGCNLCVKVCPTNVFDRTDQEPVIALQEDCQTCFICEAYCPADALYVTPYTDEVIGVQEEDLAERQLLGSWRATIGWAPGQIKLAARDQTAFIDRILPPRTEKPAGVSDVRGIRGR</sequence>
<keyword evidence="3" id="KW-0408">Iron</keyword>
<evidence type="ECO:0000256" key="3">
    <source>
        <dbReference type="ARBA" id="ARBA00023004"/>
    </source>
</evidence>
<dbReference type="HOGENOM" id="CLU_152535_1_0_9"/>
<dbReference type="KEGG" id="pste:PSTEL_14130"/>
<dbReference type="PANTHER" id="PTHR43687:SF1">
    <property type="entry name" value="FERREDOXIN III"/>
    <property type="match status" value="1"/>
</dbReference>
<evidence type="ECO:0000256" key="2">
    <source>
        <dbReference type="ARBA" id="ARBA00022723"/>
    </source>
</evidence>
<dbReference type="AlphaFoldDB" id="A0A089LXR8"/>
<dbReference type="GO" id="GO:0046872">
    <property type="term" value="F:metal ion binding"/>
    <property type="evidence" value="ECO:0007669"/>
    <property type="project" value="UniProtKB-KW"/>
</dbReference>
<name>A0A089LXR8_9BACL</name>
<keyword evidence="1" id="KW-0004">4Fe-4S</keyword>
<dbReference type="InterPro" id="IPR050572">
    <property type="entry name" value="Fe-S_Ferredoxin"/>
</dbReference>